<protein>
    <submittedName>
        <fullName evidence="1">Uncharacterized protein</fullName>
    </submittedName>
</protein>
<evidence type="ECO:0000313" key="1">
    <source>
        <dbReference type="EMBL" id="MDX8416061.1"/>
    </source>
</evidence>
<keyword evidence="2" id="KW-1185">Reference proteome</keyword>
<name>A0ABU4WHM5_9BACT</name>
<dbReference type="RefSeq" id="WP_370397514.1">
    <property type="nucleotide sequence ID" value="NZ_JALBUT010000009.1"/>
</dbReference>
<evidence type="ECO:0000313" key="2">
    <source>
        <dbReference type="Proteomes" id="UP001275932"/>
    </source>
</evidence>
<dbReference type="Proteomes" id="UP001275932">
    <property type="component" value="Unassembled WGS sequence"/>
</dbReference>
<organism evidence="1 2">
    <name type="scientific">Intestinicryptomonas porci</name>
    <dbReference type="NCBI Taxonomy" id="2926320"/>
    <lineage>
        <taxon>Bacteria</taxon>
        <taxon>Pseudomonadati</taxon>
        <taxon>Verrucomicrobiota</taxon>
        <taxon>Opitutia</taxon>
        <taxon>Opitutales</taxon>
        <taxon>Intestinicryptomonaceae</taxon>
        <taxon>Intestinicryptomonas</taxon>
    </lineage>
</organism>
<dbReference type="EMBL" id="JALBUT010000009">
    <property type="protein sequence ID" value="MDX8416061.1"/>
    <property type="molecule type" value="Genomic_DNA"/>
</dbReference>
<accession>A0ABU4WHM5</accession>
<proteinExistence type="predicted"/>
<comment type="caution">
    <text evidence="1">The sequence shown here is derived from an EMBL/GenBank/DDBJ whole genome shotgun (WGS) entry which is preliminary data.</text>
</comment>
<reference evidence="1 2" key="1">
    <citation type="submission" date="2022-03" db="EMBL/GenBank/DDBJ databases">
        <title>Novel taxa within the pig intestine.</title>
        <authorList>
            <person name="Wylensek D."/>
            <person name="Bishof K."/>
            <person name="Afrizal A."/>
            <person name="Clavel T."/>
        </authorList>
    </citation>
    <scope>NUCLEOTIDE SEQUENCE [LARGE SCALE GENOMIC DNA]</scope>
    <source>
        <strain evidence="1 2">CLA-KB-P66</strain>
    </source>
</reference>
<gene>
    <name evidence="1" type="ORF">MOX91_07725</name>
</gene>
<sequence length="199" mass="22594">MKYTKGQKIYKFKLAGSGKYSTCRPAISSSEKTLLDYAVHYSLAKKEKDMVRGEKLGDCYLILNDFDGDVVYKKYKGEIQEKAKIDTALLSTFWIDAFSTISENGNIVIDGVKYSNLYGKGKNCVDVLKCNFEEFKNAELLTRRQVYNPNEPITIIKFDAPKAICVKISDIDDEFGTREIENACGFVIWAKKLKIFVAE</sequence>